<dbReference type="EMBL" id="JBHLZF010000002">
    <property type="protein sequence ID" value="MFB9897687.1"/>
    <property type="molecule type" value="Genomic_DNA"/>
</dbReference>
<keyword evidence="8" id="KW-1185">Reference proteome</keyword>
<feature type="domain" description="Nitroreductase" evidence="6">
    <location>
        <begin position="53"/>
        <end position="106"/>
    </location>
</feature>
<keyword evidence="3" id="KW-0285">Flavoprotein</keyword>
<dbReference type="CDD" id="cd02150">
    <property type="entry name" value="nitroreductase"/>
    <property type="match status" value="1"/>
</dbReference>
<dbReference type="PANTHER" id="PTHR43673:SF2">
    <property type="entry name" value="NITROREDUCTASE"/>
    <property type="match status" value="1"/>
</dbReference>
<comment type="similarity">
    <text evidence="2">Belongs to the nitroreductase family.</text>
</comment>
<gene>
    <name evidence="7" type="ORF">ACFFK8_07710</name>
</gene>
<comment type="cofactor">
    <cofactor evidence="1">
        <name>FMN</name>
        <dbReference type="ChEBI" id="CHEBI:58210"/>
    </cofactor>
</comment>
<evidence type="ECO:0000313" key="8">
    <source>
        <dbReference type="Proteomes" id="UP001589688"/>
    </source>
</evidence>
<dbReference type="InterPro" id="IPR029479">
    <property type="entry name" value="Nitroreductase"/>
</dbReference>
<accession>A0ABV5ZK00</accession>
<reference evidence="7 8" key="1">
    <citation type="submission" date="2024-09" db="EMBL/GenBank/DDBJ databases">
        <authorList>
            <person name="Sun Q."/>
            <person name="Mori K."/>
        </authorList>
    </citation>
    <scope>NUCLEOTIDE SEQUENCE [LARGE SCALE GENOMIC DNA]</scope>
    <source>
        <strain evidence="7 8">ATCC 51272</strain>
    </source>
</reference>
<feature type="domain" description="Nitroreductase" evidence="6">
    <location>
        <begin position="111"/>
        <end position="197"/>
    </location>
</feature>
<dbReference type="RefSeq" id="WP_027952747.1">
    <property type="nucleotide sequence ID" value="NZ_JADU01000031.1"/>
</dbReference>
<protein>
    <submittedName>
        <fullName evidence="7">Nitroreductase family protein</fullName>
    </submittedName>
</protein>
<evidence type="ECO:0000256" key="2">
    <source>
        <dbReference type="ARBA" id="ARBA00007118"/>
    </source>
</evidence>
<comment type="caution">
    <text evidence="7">The sequence shown here is derived from an EMBL/GenBank/DDBJ whole genome shotgun (WGS) entry which is preliminary data.</text>
</comment>
<dbReference type="Proteomes" id="UP001589688">
    <property type="component" value="Unassembled WGS sequence"/>
</dbReference>
<sequence>MKANTWLSLILAVALAIVSGKMVLANHAKSEEAQRAEAARAAQKAENAAIDNIMTRASVRSYLDKPVEDEKVTTLLKAGMAAPTAMDKRPWRFVVVTDKEQLKALAGANPHAAFAAKAPLVIVVCGDMNKAIEGPGRDYWIQDAAAATENILLAAHALGLGAVWTGNYPVADRCRAIAKVLELPDHVIPLATVVMGYPDKTVKAKDKWDEDNVSYDAYDE</sequence>
<dbReference type="InterPro" id="IPR000415">
    <property type="entry name" value="Nitroreductase-like"/>
</dbReference>
<keyword evidence="5" id="KW-0560">Oxidoreductase</keyword>
<dbReference type="Pfam" id="PF00881">
    <property type="entry name" value="Nitroreductase"/>
    <property type="match status" value="2"/>
</dbReference>
<evidence type="ECO:0000259" key="6">
    <source>
        <dbReference type="Pfam" id="PF00881"/>
    </source>
</evidence>
<dbReference type="Gene3D" id="3.40.109.10">
    <property type="entry name" value="NADH Oxidase"/>
    <property type="match status" value="1"/>
</dbReference>
<evidence type="ECO:0000256" key="3">
    <source>
        <dbReference type="ARBA" id="ARBA00022630"/>
    </source>
</evidence>
<dbReference type="PANTHER" id="PTHR43673">
    <property type="entry name" value="NAD(P)H NITROREDUCTASE YDGI-RELATED"/>
    <property type="match status" value="1"/>
</dbReference>
<name>A0ABV5ZK00_9BACT</name>
<evidence type="ECO:0000256" key="1">
    <source>
        <dbReference type="ARBA" id="ARBA00001917"/>
    </source>
</evidence>
<keyword evidence="4" id="KW-0288">FMN</keyword>
<evidence type="ECO:0000313" key="7">
    <source>
        <dbReference type="EMBL" id="MFB9897687.1"/>
    </source>
</evidence>
<dbReference type="SUPFAM" id="SSF55469">
    <property type="entry name" value="FMN-dependent nitroreductase-like"/>
    <property type="match status" value="1"/>
</dbReference>
<proteinExistence type="inferred from homology"/>
<evidence type="ECO:0000256" key="5">
    <source>
        <dbReference type="ARBA" id="ARBA00023002"/>
    </source>
</evidence>
<organism evidence="7 8">
    <name type="scientific">Hallella seregens ATCC 51272</name>
    <dbReference type="NCBI Taxonomy" id="1336250"/>
    <lineage>
        <taxon>Bacteria</taxon>
        <taxon>Pseudomonadati</taxon>
        <taxon>Bacteroidota</taxon>
        <taxon>Bacteroidia</taxon>
        <taxon>Bacteroidales</taxon>
        <taxon>Prevotellaceae</taxon>
        <taxon>Hallella</taxon>
    </lineage>
</organism>
<evidence type="ECO:0000256" key="4">
    <source>
        <dbReference type="ARBA" id="ARBA00022643"/>
    </source>
</evidence>